<dbReference type="VEuPathDB" id="VectorBase:ASIS023577"/>
<name>A0A084WT57_ANOSI</name>
<dbReference type="GO" id="GO:0071949">
    <property type="term" value="F:FAD binding"/>
    <property type="evidence" value="ECO:0007669"/>
    <property type="project" value="InterPro"/>
</dbReference>
<evidence type="ECO:0000256" key="4">
    <source>
        <dbReference type="ARBA" id="ARBA00022630"/>
    </source>
</evidence>
<dbReference type="PROSITE" id="PS00677">
    <property type="entry name" value="DAO"/>
    <property type="match status" value="1"/>
</dbReference>
<dbReference type="InterPro" id="IPR006076">
    <property type="entry name" value="FAD-dep_OxRdtase"/>
</dbReference>
<accession>A0A084WT57</accession>
<evidence type="ECO:0000256" key="3">
    <source>
        <dbReference type="ARBA" id="ARBA00006730"/>
    </source>
</evidence>
<dbReference type="PIRSF" id="PIRSF000189">
    <property type="entry name" value="D-aa_oxidase"/>
    <property type="match status" value="1"/>
</dbReference>
<comment type="subcellular location">
    <subcellularLocation>
        <location evidence="2">Peroxisome matrix</location>
    </subcellularLocation>
</comment>
<dbReference type="Proteomes" id="UP000030765">
    <property type="component" value="Unassembled WGS sequence"/>
</dbReference>
<evidence type="ECO:0000313" key="10">
    <source>
        <dbReference type="EnsemblMetazoa" id="ASIC021937-PA"/>
    </source>
</evidence>
<comment type="cofactor">
    <cofactor evidence="1 7">
        <name>FAD</name>
        <dbReference type="ChEBI" id="CHEBI:57692"/>
    </cofactor>
</comment>
<dbReference type="OrthoDB" id="2015447at2759"/>
<protein>
    <submittedName>
        <fullName evidence="9">AGAP001098-PA-like protein</fullName>
    </submittedName>
</protein>
<feature type="domain" description="FAD dependent oxidoreductase" evidence="8">
    <location>
        <begin position="48"/>
        <end position="379"/>
    </location>
</feature>
<dbReference type="EMBL" id="KE525420">
    <property type="protein sequence ID" value="KFB53401.1"/>
    <property type="molecule type" value="Genomic_DNA"/>
</dbReference>
<dbReference type="GO" id="GO:0005782">
    <property type="term" value="C:peroxisomal matrix"/>
    <property type="evidence" value="ECO:0007669"/>
    <property type="project" value="UniProtKB-SubCell"/>
</dbReference>
<dbReference type="PANTHER" id="PTHR11530:SF11">
    <property type="entry name" value="D-ASPARTATE OXIDASE"/>
    <property type="match status" value="1"/>
</dbReference>
<dbReference type="Pfam" id="PF01266">
    <property type="entry name" value="DAO"/>
    <property type="match status" value="1"/>
</dbReference>
<keyword evidence="5 7" id="KW-0274">FAD</keyword>
<proteinExistence type="inferred from homology"/>
<keyword evidence="6" id="KW-0560">Oxidoreductase</keyword>
<dbReference type="STRING" id="74873.A0A084WT57"/>
<dbReference type="GO" id="GO:0019478">
    <property type="term" value="P:D-amino acid catabolic process"/>
    <property type="evidence" value="ECO:0007669"/>
    <property type="project" value="TreeGrafter"/>
</dbReference>
<evidence type="ECO:0000256" key="7">
    <source>
        <dbReference type="PIRSR" id="PIRSR000189-1"/>
    </source>
</evidence>
<dbReference type="SUPFAM" id="SSF54373">
    <property type="entry name" value="FAD-linked reductases, C-terminal domain"/>
    <property type="match status" value="1"/>
</dbReference>
<dbReference type="InterPro" id="IPR006181">
    <property type="entry name" value="D-amino_acid_oxidase_CS"/>
</dbReference>
<dbReference type="Gene3D" id="3.40.50.720">
    <property type="entry name" value="NAD(P)-binding Rossmann-like Domain"/>
    <property type="match status" value="1"/>
</dbReference>
<dbReference type="VEuPathDB" id="VectorBase:ASIC021937"/>
<feature type="binding site" evidence="7">
    <location>
        <position position="328"/>
    </location>
    <ligand>
        <name>D-dopa</name>
        <dbReference type="ChEBI" id="CHEBI:149689"/>
    </ligand>
</feature>
<dbReference type="Gene3D" id="3.30.9.10">
    <property type="entry name" value="D-Amino Acid Oxidase, subunit A, domain 2"/>
    <property type="match status" value="1"/>
</dbReference>
<evidence type="ECO:0000259" key="8">
    <source>
        <dbReference type="Pfam" id="PF01266"/>
    </source>
</evidence>
<feature type="binding site" evidence="7">
    <location>
        <begin position="85"/>
        <end position="86"/>
    </location>
    <ligand>
        <name>FAD</name>
        <dbReference type="ChEBI" id="CHEBI:57692"/>
    </ligand>
</feature>
<evidence type="ECO:0000256" key="2">
    <source>
        <dbReference type="ARBA" id="ARBA00004253"/>
    </source>
</evidence>
<feature type="binding site" evidence="7">
    <location>
        <begin position="90"/>
        <end position="92"/>
    </location>
    <ligand>
        <name>FAD</name>
        <dbReference type="ChEBI" id="CHEBI:57692"/>
    </ligand>
</feature>
<dbReference type="EnsemblMetazoa" id="ASIC021937-RA">
    <property type="protein sequence ID" value="ASIC021937-PA"/>
    <property type="gene ID" value="ASIC021937"/>
</dbReference>
<evidence type="ECO:0000313" key="11">
    <source>
        <dbReference type="Proteomes" id="UP000030765"/>
    </source>
</evidence>
<gene>
    <name evidence="9" type="ORF">ZHAS_00021937</name>
</gene>
<keyword evidence="4" id="KW-0285">Flavoprotein</keyword>
<reference evidence="9 11" key="1">
    <citation type="journal article" date="2014" name="BMC Genomics">
        <title>Genome sequence of Anopheles sinensis provides insight into genetics basis of mosquito competence for malaria parasites.</title>
        <authorList>
            <person name="Zhou D."/>
            <person name="Zhang D."/>
            <person name="Ding G."/>
            <person name="Shi L."/>
            <person name="Hou Q."/>
            <person name="Ye Y."/>
            <person name="Xu Y."/>
            <person name="Zhou H."/>
            <person name="Xiong C."/>
            <person name="Li S."/>
            <person name="Yu J."/>
            <person name="Hong S."/>
            <person name="Yu X."/>
            <person name="Zou P."/>
            <person name="Chen C."/>
            <person name="Chang X."/>
            <person name="Wang W."/>
            <person name="Lv Y."/>
            <person name="Sun Y."/>
            <person name="Ma L."/>
            <person name="Shen B."/>
            <person name="Zhu C."/>
        </authorList>
    </citation>
    <scope>NUCLEOTIDE SEQUENCE [LARGE SCALE GENOMIC DNA]</scope>
</reference>
<feature type="binding site" evidence="7">
    <location>
        <begin position="363"/>
        <end position="368"/>
    </location>
    <ligand>
        <name>FAD</name>
        <dbReference type="ChEBI" id="CHEBI:57692"/>
    </ligand>
</feature>
<dbReference type="InterPro" id="IPR023209">
    <property type="entry name" value="DAO"/>
</dbReference>
<dbReference type="GO" id="GO:0003884">
    <property type="term" value="F:D-amino-acid oxidase activity"/>
    <property type="evidence" value="ECO:0007669"/>
    <property type="project" value="InterPro"/>
</dbReference>
<dbReference type="AlphaFoldDB" id="A0A084WT57"/>
<sequence length="393" mass="43800">MCDKLSPVRNGQLTQTHTLYSRIVLSCISELFFRMQQHLSANMKQPEFVILGGGIVGLSCAVRLLEKYPEASLHIIGEHFSPHTTSDVAAGLWGPYALGNTSETACRKWAKDTHTYMHQLWRSGQAEQCGLCLVPVVELFRAEEETTPWWHDIVFGFQSHRLQPERTEFLGHKLGQNMYRMGISYITFTCEPTRLMNHYRKILSAHKVQFRTARLESLRCLTKLKINSNAIIINCLGLGAHHVVGDAELGPIRGQVQKVNAEGVFHSFANDECYIIPNTDTVTLGGTKQKSTRTSPCPVDRYMIRTNCTAIVPSLGEARLLKDAVGLRPVRSSGVRVEMEKVYLFDGKHGKQASLLVHNYGHGGAGITLAWGCAGEVVHLVEREMGSSIESKL</sequence>
<evidence type="ECO:0000313" key="9">
    <source>
        <dbReference type="EMBL" id="KFB53401.1"/>
    </source>
</evidence>
<dbReference type="SUPFAM" id="SSF51971">
    <property type="entry name" value="Nucleotide-binding domain"/>
    <property type="match status" value="1"/>
</dbReference>
<feature type="binding site" evidence="7">
    <location>
        <position position="364"/>
    </location>
    <ligand>
        <name>D-dopa</name>
        <dbReference type="ChEBI" id="CHEBI:149689"/>
    </ligand>
</feature>
<organism evidence="9">
    <name type="scientific">Anopheles sinensis</name>
    <name type="common">Mosquito</name>
    <dbReference type="NCBI Taxonomy" id="74873"/>
    <lineage>
        <taxon>Eukaryota</taxon>
        <taxon>Metazoa</taxon>
        <taxon>Ecdysozoa</taxon>
        <taxon>Arthropoda</taxon>
        <taxon>Hexapoda</taxon>
        <taxon>Insecta</taxon>
        <taxon>Pterygota</taxon>
        <taxon>Neoptera</taxon>
        <taxon>Endopterygota</taxon>
        <taxon>Diptera</taxon>
        <taxon>Nematocera</taxon>
        <taxon>Culicoidea</taxon>
        <taxon>Culicidae</taxon>
        <taxon>Anophelinae</taxon>
        <taxon>Anopheles</taxon>
    </lineage>
</organism>
<evidence type="ECO:0000256" key="1">
    <source>
        <dbReference type="ARBA" id="ARBA00001974"/>
    </source>
</evidence>
<dbReference type="PANTHER" id="PTHR11530">
    <property type="entry name" value="D-AMINO ACID OXIDASE"/>
    <property type="match status" value="1"/>
</dbReference>
<feature type="binding site" evidence="7">
    <location>
        <position position="274"/>
    </location>
    <ligand>
        <name>D-dopa</name>
        <dbReference type="ChEBI" id="CHEBI:149689"/>
    </ligand>
</feature>
<dbReference type="OMA" id="EDLWWAP"/>
<reference evidence="10" key="2">
    <citation type="submission" date="2020-05" db="UniProtKB">
        <authorList>
            <consortium name="EnsemblMetazoa"/>
        </authorList>
    </citation>
    <scope>IDENTIFICATION</scope>
</reference>
<comment type="similarity">
    <text evidence="3">Belongs to the DAMOX/DASOX family.</text>
</comment>
<dbReference type="EMBL" id="ATLV01026856">
    <property type="status" value="NOT_ANNOTATED_CDS"/>
    <property type="molecule type" value="Genomic_DNA"/>
</dbReference>
<evidence type="ECO:0000256" key="5">
    <source>
        <dbReference type="ARBA" id="ARBA00022827"/>
    </source>
</evidence>
<evidence type="ECO:0000256" key="6">
    <source>
        <dbReference type="ARBA" id="ARBA00023002"/>
    </source>
</evidence>
<keyword evidence="11" id="KW-1185">Reference proteome</keyword>